<name>A0A4D6K8R1_9EURY</name>
<evidence type="ECO:0000259" key="1">
    <source>
        <dbReference type="PROSITE" id="PS50404"/>
    </source>
</evidence>
<protein>
    <submittedName>
        <fullName evidence="2">Glutaredoxin family protein</fullName>
    </submittedName>
</protein>
<sequence length="86" mass="9804">MGITLYQLEGCPYCEAVAERLDELDIEYDSVWVEPRHSERDAVKRVSGQRGVPVLVDEDRGVTMAESERILEFVERSYARPGVETT</sequence>
<dbReference type="CDD" id="cd02976">
    <property type="entry name" value="NrdH"/>
    <property type="match status" value="1"/>
</dbReference>
<dbReference type="PROSITE" id="PS51354">
    <property type="entry name" value="GLUTAREDOXIN_2"/>
    <property type="match status" value="1"/>
</dbReference>
<dbReference type="AlphaFoldDB" id="A0A4D6K8R1"/>
<dbReference type="PROSITE" id="PS00195">
    <property type="entry name" value="GLUTAREDOXIN_1"/>
    <property type="match status" value="1"/>
</dbReference>
<dbReference type="InterPro" id="IPR036249">
    <property type="entry name" value="Thioredoxin-like_sf"/>
</dbReference>
<dbReference type="OMA" id="VWVEGLH"/>
<dbReference type="PANTHER" id="PTHR34386:SF1">
    <property type="entry name" value="GLUTAREDOXIN-LIKE PROTEIN NRDH"/>
    <property type="match status" value="1"/>
</dbReference>
<dbReference type="InterPro" id="IPR011767">
    <property type="entry name" value="GLR_AS"/>
</dbReference>
<dbReference type="KEGG" id="halz:E5139_00400"/>
<dbReference type="GO" id="GO:0045454">
    <property type="term" value="P:cell redox homeostasis"/>
    <property type="evidence" value="ECO:0007669"/>
    <property type="project" value="TreeGrafter"/>
</dbReference>
<dbReference type="InterPro" id="IPR004045">
    <property type="entry name" value="Glutathione_S-Trfase_N"/>
</dbReference>
<dbReference type="GO" id="GO:0009055">
    <property type="term" value="F:electron transfer activity"/>
    <property type="evidence" value="ECO:0007669"/>
    <property type="project" value="TreeGrafter"/>
</dbReference>
<reference evidence="2 3" key="2">
    <citation type="submission" date="2019-04" db="EMBL/GenBank/DDBJ databases">
        <authorList>
            <person name="Yang S."/>
            <person name="Wei W."/>
        </authorList>
    </citation>
    <scope>NUCLEOTIDE SEQUENCE [LARGE SCALE GENOMIC DNA]</scope>
    <source>
        <strain evidence="3">ZP60</strain>
    </source>
</reference>
<gene>
    <name evidence="2" type="ORF">E5139_00400</name>
</gene>
<dbReference type="Proteomes" id="UP000297053">
    <property type="component" value="Chromosome"/>
</dbReference>
<evidence type="ECO:0000313" key="3">
    <source>
        <dbReference type="Proteomes" id="UP000297053"/>
    </source>
</evidence>
<reference evidence="2 3" key="1">
    <citation type="submission" date="2019-04" db="EMBL/GenBank/DDBJ databases">
        <title>Complete genome sequence of Arthrobacter sp. ZXY-2 associated with effective atrazine degradation and salt adaptation.</title>
        <authorList>
            <person name="Zhao X."/>
        </authorList>
    </citation>
    <scope>NUCLEOTIDE SEQUENCE [LARGE SCALE GENOMIC DNA]</scope>
    <source>
        <strain evidence="3">ZP60</strain>
    </source>
</reference>
<dbReference type="PANTHER" id="PTHR34386">
    <property type="entry name" value="GLUTAREDOXIN"/>
    <property type="match status" value="1"/>
</dbReference>
<evidence type="ECO:0000313" key="2">
    <source>
        <dbReference type="EMBL" id="QCD64160.1"/>
    </source>
</evidence>
<proteinExistence type="predicted"/>
<dbReference type="InterPro" id="IPR051548">
    <property type="entry name" value="Grx-like_ET"/>
</dbReference>
<dbReference type="PROSITE" id="PS50404">
    <property type="entry name" value="GST_NTER"/>
    <property type="match status" value="1"/>
</dbReference>
<dbReference type="RefSeq" id="WP_015763573.1">
    <property type="nucleotide sequence ID" value="NZ_CP039375.1"/>
</dbReference>
<dbReference type="GeneID" id="42177351"/>
<dbReference type="Pfam" id="PF13417">
    <property type="entry name" value="GST_N_3"/>
    <property type="match status" value="1"/>
</dbReference>
<dbReference type="EMBL" id="CP039375">
    <property type="protein sequence ID" value="QCD64160.1"/>
    <property type="molecule type" value="Genomic_DNA"/>
</dbReference>
<feature type="domain" description="GST N-terminal" evidence="1">
    <location>
        <begin position="1"/>
        <end position="82"/>
    </location>
</feature>
<dbReference type="SUPFAM" id="SSF52833">
    <property type="entry name" value="Thioredoxin-like"/>
    <property type="match status" value="1"/>
</dbReference>
<dbReference type="Gene3D" id="3.40.30.10">
    <property type="entry name" value="Glutaredoxin"/>
    <property type="match status" value="1"/>
</dbReference>
<accession>A0A4D6K8R1</accession>
<organism evidence="2 3">
    <name type="scientific">Halomicrobium mukohataei</name>
    <dbReference type="NCBI Taxonomy" id="57705"/>
    <lineage>
        <taxon>Archaea</taxon>
        <taxon>Methanobacteriati</taxon>
        <taxon>Methanobacteriota</taxon>
        <taxon>Stenosarchaea group</taxon>
        <taxon>Halobacteria</taxon>
        <taxon>Halobacteriales</taxon>
        <taxon>Haloarculaceae</taxon>
        <taxon>Halomicrobium</taxon>
    </lineage>
</organism>